<dbReference type="InterPro" id="IPR014721">
    <property type="entry name" value="Ribsml_uS5_D2-typ_fold_subgr"/>
</dbReference>
<dbReference type="GO" id="GO:0043022">
    <property type="term" value="F:ribosome binding"/>
    <property type="evidence" value="ECO:0007669"/>
    <property type="project" value="TreeGrafter"/>
</dbReference>
<dbReference type="OrthoDB" id="364892at2759"/>
<feature type="compositionally biased region" description="Low complexity" evidence="3">
    <location>
        <begin position="459"/>
        <end position="478"/>
    </location>
</feature>
<evidence type="ECO:0008006" key="9">
    <source>
        <dbReference type="Google" id="ProtNLM"/>
    </source>
</evidence>
<dbReference type="Gene3D" id="2.40.30.10">
    <property type="entry name" value="Translation factors"/>
    <property type="match status" value="1"/>
</dbReference>
<dbReference type="InterPro" id="IPR041095">
    <property type="entry name" value="EFG_II"/>
</dbReference>
<feature type="domain" description="Elongation factor-like GTPase 1" evidence="6">
    <location>
        <begin position="284"/>
        <end position="375"/>
    </location>
</feature>
<dbReference type="Pfam" id="PF03144">
    <property type="entry name" value="GTP_EFTU_D2"/>
    <property type="match status" value="1"/>
</dbReference>
<dbReference type="GO" id="GO:0042256">
    <property type="term" value="P:cytosolic ribosome assembly"/>
    <property type="evidence" value="ECO:0007669"/>
    <property type="project" value="TreeGrafter"/>
</dbReference>
<evidence type="ECO:0000256" key="3">
    <source>
        <dbReference type="SAM" id="MobiDB-lite"/>
    </source>
</evidence>
<proteinExistence type="predicted"/>
<organism evidence="7 8">
    <name type="scientific">Bugula neritina</name>
    <name type="common">Brown bryozoan</name>
    <name type="synonym">Sertularia neritina</name>
    <dbReference type="NCBI Taxonomy" id="10212"/>
    <lineage>
        <taxon>Eukaryota</taxon>
        <taxon>Metazoa</taxon>
        <taxon>Spiralia</taxon>
        <taxon>Lophotrochozoa</taxon>
        <taxon>Bryozoa</taxon>
        <taxon>Gymnolaemata</taxon>
        <taxon>Cheilostomatida</taxon>
        <taxon>Flustrina</taxon>
        <taxon>Buguloidea</taxon>
        <taxon>Bugulidae</taxon>
        <taxon>Bugula</taxon>
    </lineage>
</organism>
<dbReference type="EMBL" id="VXIV02000316">
    <property type="protein sequence ID" value="KAF6039037.1"/>
    <property type="molecule type" value="Genomic_DNA"/>
</dbReference>
<dbReference type="Pfam" id="PF14492">
    <property type="entry name" value="EFG_III"/>
    <property type="match status" value="1"/>
</dbReference>
<dbReference type="FunFam" id="3.30.70.870:FF:000002">
    <property type="entry name" value="Translation elongation factor 2"/>
    <property type="match status" value="1"/>
</dbReference>
<dbReference type="SUPFAM" id="SSF50447">
    <property type="entry name" value="Translation proteins"/>
    <property type="match status" value="1"/>
</dbReference>
<dbReference type="InterPro" id="IPR020568">
    <property type="entry name" value="Ribosomal_Su5_D2-typ_SF"/>
</dbReference>
<sequence length="564" mass="61877">MADRAREEEESAKIIPPEGEDYDPNSCVPNQEDATSSDSGYRFLAFARIFSGKIKKGQKLYVLGPKHDPTEAIELGLADRLTDNQSLTVETLTGDLHMTQITVQDLYTFMGRELEVMEEIPAGNILGIGGLEEHILKSATLSSTVACTSFSNMMFEAQPIVRVAVEPKNAGDMDRLVKGMRLLNQADSCVQVMVQESGEHVLVAAGEVHLQRCLEDLRKRYCCIAINVSEPIVPFRETIIEPPKHDMVNEAIEGENVMVKNLDKDQGEKLITIRQGAVTLSIEALPLPAAVTALIDSHDNLLQALDHHLSQLMGGRTTKFDRQISLNQQSLDKLHSLRKQIEQLLVDSGVDEWKSLASRIWCFGPRKYGPNLLINGVMDYNRPSIWAMLDQDTSSLALREFDGSIVNGFQLATLTGPMCGEPIRGVAFVVRKWEVTHIANPTVSELKEGEETGSDVESDSASVISGSASNLSGSKRSAAGGATNSGQIISSVKEACRRAFQAQPQRIMCAMYSCDIQATANVLGILISEMWRDGVLFQQLSVPKTFSSSRRVLSVAHLLYLTVG</sequence>
<dbReference type="SUPFAM" id="SSF54980">
    <property type="entry name" value="EF-G C-terminal domain-like"/>
    <property type="match status" value="1"/>
</dbReference>
<dbReference type="Pfam" id="PF25118">
    <property type="entry name" value="EFL1"/>
    <property type="match status" value="1"/>
</dbReference>
<dbReference type="InterPro" id="IPR035647">
    <property type="entry name" value="EFG_III/V"/>
</dbReference>
<dbReference type="Gene3D" id="3.30.230.10">
    <property type="match status" value="1"/>
</dbReference>
<comment type="caution">
    <text evidence="7">The sequence shown here is derived from an EMBL/GenBank/DDBJ whole genome shotgun (WGS) entry which is preliminary data.</text>
</comment>
<evidence type="ECO:0000256" key="2">
    <source>
        <dbReference type="ARBA" id="ARBA00023134"/>
    </source>
</evidence>
<dbReference type="Gene3D" id="3.30.70.870">
    <property type="entry name" value="Elongation Factor G (Translational Gtpase), domain 3"/>
    <property type="match status" value="1"/>
</dbReference>
<dbReference type="PANTHER" id="PTHR42908:SF3">
    <property type="entry name" value="ELONGATION FACTOR-LIKE GTPASE 1"/>
    <property type="match status" value="1"/>
</dbReference>
<accession>A0A7J7KL14</accession>
<evidence type="ECO:0000259" key="6">
    <source>
        <dbReference type="Pfam" id="PF25118"/>
    </source>
</evidence>
<keyword evidence="1" id="KW-0547">Nucleotide-binding</keyword>
<evidence type="ECO:0000313" key="7">
    <source>
        <dbReference type="EMBL" id="KAF6039037.1"/>
    </source>
</evidence>
<evidence type="ECO:0000259" key="5">
    <source>
        <dbReference type="Pfam" id="PF14492"/>
    </source>
</evidence>
<dbReference type="GO" id="GO:1990904">
    <property type="term" value="C:ribonucleoprotein complex"/>
    <property type="evidence" value="ECO:0007669"/>
    <property type="project" value="TreeGrafter"/>
</dbReference>
<dbReference type="GO" id="GO:0005525">
    <property type="term" value="F:GTP binding"/>
    <property type="evidence" value="ECO:0007669"/>
    <property type="project" value="UniProtKB-KW"/>
</dbReference>
<evidence type="ECO:0000259" key="4">
    <source>
        <dbReference type="Pfam" id="PF03144"/>
    </source>
</evidence>
<protein>
    <recommendedName>
        <fullName evidence="9">EFTUD2</fullName>
    </recommendedName>
</protein>
<dbReference type="PANTHER" id="PTHR42908">
    <property type="entry name" value="TRANSLATION ELONGATION FACTOR-RELATED"/>
    <property type="match status" value="1"/>
</dbReference>
<name>A0A7J7KL14_BUGNE</name>
<feature type="compositionally biased region" description="Polar residues" evidence="3">
    <location>
        <begin position="27"/>
        <end position="37"/>
    </location>
</feature>
<gene>
    <name evidence="7" type="ORF">EB796_002654</name>
</gene>
<keyword evidence="8" id="KW-1185">Reference proteome</keyword>
<feature type="domain" description="Elongation Factor G" evidence="5">
    <location>
        <begin position="158"/>
        <end position="221"/>
    </location>
</feature>
<dbReference type="InterPro" id="IPR056752">
    <property type="entry name" value="EFL1"/>
</dbReference>
<dbReference type="InterPro" id="IPR004161">
    <property type="entry name" value="EFTu-like_2"/>
</dbReference>
<dbReference type="SUPFAM" id="SSF54211">
    <property type="entry name" value="Ribosomal protein S5 domain 2-like"/>
    <property type="match status" value="1"/>
</dbReference>
<reference evidence="7" key="1">
    <citation type="submission" date="2020-06" db="EMBL/GenBank/DDBJ databases">
        <title>Draft genome of Bugula neritina, a colonial animal packing powerful symbionts and potential medicines.</title>
        <authorList>
            <person name="Rayko M."/>
        </authorList>
    </citation>
    <scope>NUCLEOTIDE SEQUENCE [LARGE SCALE GENOMIC DNA]</scope>
    <source>
        <strain evidence="7">Kwan_BN1</strain>
    </source>
</reference>
<dbReference type="GO" id="GO:0005829">
    <property type="term" value="C:cytosol"/>
    <property type="evidence" value="ECO:0007669"/>
    <property type="project" value="TreeGrafter"/>
</dbReference>
<dbReference type="CDD" id="cd16261">
    <property type="entry name" value="EF2_snRNP_III"/>
    <property type="match status" value="1"/>
</dbReference>
<dbReference type="AlphaFoldDB" id="A0A7J7KL14"/>
<dbReference type="CDD" id="cd01681">
    <property type="entry name" value="aeEF2_snRNP_like_IV"/>
    <property type="match status" value="1"/>
</dbReference>
<dbReference type="InterPro" id="IPR009000">
    <property type="entry name" value="Transl_B-barrel_sf"/>
</dbReference>
<evidence type="ECO:0000313" key="8">
    <source>
        <dbReference type="Proteomes" id="UP000593567"/>
    </source>
</evidence>
<feature type="domain" description="Translation elongation factor EFTu-like" evidence="4">
    <location>
        <begin position="43"/>
        <end position="141"/>
    </location>
</feature>
<feature type="region of interest" description="Disordered" evidence="3">
    <location>
        <begin position="1"/>
        <end position="37"/>
    </location>
</feature>
<keyword evidence="2" id="KW-0342">GTP-binding</keyword>
<evidence type="ECO:0000256" key="1">
    <source>
        <dbReference type="ARBA" id="ARBA00022741"/>
    </source>
</evidence>
<dbReference type="GO" id="GO:0003924">
    <property type="term" value="F:GTPase activity"/>
    <property type="evidence" value="ECO:0007669"/>
    <property type="project" value="TreeGrafter"/>
</dbReference>
<feature type="region of interest" description="Disordered" evidence="3">
    <location>
        <begin position="444"/>
        <end position="483"/>
    </location>
</feature>
<dbReference type="CDD" id="cd16268">
    <property type="entry name" value="EF2_II"/>
    <property type="match status" value="1"/>
</dbReference>
<dbReference type="Proteomes" id="UP000593567">
    <property type="component" value="Unassembled WGS sequence"/>
</dbReference>